<name>A0A1H4ZAZ5_9PSEU</name>
<evidence type="ECO:0000313" key="4">
    <source>
        <dbReference type="EMBL" id="SED27362.1"/>
    </source>
</evidence>
<dbReference type="InterPro" id="IPR003658">
    <property type="entry name" value="Anti-sigma_ant"/>
</dbReference>
<proteinExistence type="inferred from homology"/>
<dbReference type="PANTHER" id="PTHR33495:SF13">
    <property type="entry name" value="ANTI-SIGMA-F FACTOR ANTAGONIST RSFB"/>
    <property type="match status" value="1"/>
</dbReference>
<evidence type="ECO:0000313" key="5">
    <source>
        <dbReference type="Proteomes" id="UP000199622"/>
    </source>
</evidence>
<reference evidence="5" key="1">
    <citation type="submission" date="2016-10" db="EMBL/GenBank/DDBJ databases">
        <authorList>
            <person name="Varghese N."/>
            <person name="Submissions S."/>
        </authorList>
    </citation>
    <scope>NUCLEOTIDE SEQUENCE [LARGE SCALE GENOMIC DNA]</scope>
    <source>
        <strain evidence="5">DSM 44544</strain>
    </source>
</reference>
<evidence type="ECO:0000256" key="1">
    <source>
        <dbReference type="ARBA" id="ARBA00009013"/>
    </source>
</evidence>
<dbReference type="PROSITE" id="PS50801">
    <property type="entry name" value="STAS"/>
    <property type="match status" value="1"/>
</dbReference>
<dbReference type="GO" id="GO:0043856">
    <property type="term" value="F:anti-sigma factor antagonist activity"/>
    <property type="evidence" value="ECO:0007669"/>
    <property type="project" value="InterPro"/>
</dbReference>
<dbReference type="Pfam" id="PF01740">
    <property type="entry name" value="STAS"/>
    <property type="match status" value="1"/>
</dbReference>
<dbReference type="InterPro" id="IPR036513">
    <property type="entry name" value="STAS_dom_sf"/>
</dbReference>
<gene>
    <name evidence="4" type="ORF">SAMN04489727_7191</name>
</gene>
<comment type="similarity">
    <text evidence="1 2">Belongs to the anti-sigma-factor antagonist family.</text>
</comment>
<evidence type="ECO:0000259" key="3">
    <source>
        <dbReference type="PROSITE" id="PS50801"/>
    </source>
</evidence>
<dbReference type="Proteomes" id="UP000199622">
    <property type="component" value="Unassembled WGS sequence"/>
</dbReference>
<dbReference type="Gene3D" id="3.30.750.24">
    <property type="entry name" value="STAS domain"/>
    <property type="match status" value="1"/>
</dbReference>
<dbReference type="AlphaFoldDB" id="A0A1H4ZAZ5"/>
<sequence length="236" mass="24549">MNHSESGHGLRPHSSTSVSRPLLRLASMRRGDVLVLTAAGEIDLSTTPDLSESLAGAIAQRPPTLVVDLTPTTFLACAGLSVLLAAHQLTGDRTRFAVVAGSRASWRPIHLTGVDRLLTVHRRLDDAVADAAPMVVRTVVADATILVTATGGARAGAAEALTEKLRQASELCRGVVLVDVSACTLPAVDVVGSVRAAFTRDGRDRGGIRVLNADEDLRKALEAAGIACCVPAGRGR</sequence>
<dbReference type="NCBIfam" id="TIGR00377">
    <property type="entry name" value="ant_ant_sig"/>
    <property type="match status" value="1"/>
</dbReference>
<organism evidence="4 5">
    <name type="scientific">Amycolatopsis tolypomycina</name>
    <dbReference type="NCBI Taxonomy" id="208445"/>
    <lineage>
        <taxon>Bacteria</taxon>
        <taxon>Bacillati</taxon>
        <taxon>Actinomycetota</taxon>
        <taxon>Actinomycetes</taxon>
        <taxon>Pseudonocardiales</taxon>
        <taxon>Pseudonocardiaceae</taxon>
        <taxon>Amycolatopsis</taxon>
    </lineage>
</organism>
<dbReference type="SUPFAM" id="SSF52091">
    <property type="entry name" value="SpoIIaa-like"/>
    <property type="match status" value="1"/>
</dbReference>
<dbReference type="InterPro" id="IPR002645">
    <property type="entry name" value="STAS_dom"/>
</dbReference>
<protein>
    <recommendedName>
        <fullName evidence="2">Anti-sigma factor antagonist</fullName>
    </recommendedName>
</protein>
<feature type="domain" description="STAS" evidence="3">
    <location>
        <begin position="23"/>
        <end position="131"/>
    </location>
</feature>
<keyword evidence="5" id="KW-1185">Reference proteome</keyword>
<dbReference type="EMBL" id="FNSO01000004">
    <property type="protein sequence ID" value="SED27362.1"/>
    <property type="molecule type" value="Genomic_DNA"/>
</dbReference>
<accession>A0A1H4ZAZ5</accession>
<dbReference type="CDD" id="cd07043">
    <property type="entry name" value="STAS_anti-anti-sigma_factors"/>
    <property type="match status" value="1"/>
</dbReference>
<evidence type="ECO:0000256" key="2">
    <source>
        <dbReference type="RuleBase" id="RU003749"/>
    </source>
</evidence>
<dbReference type="STRING" id="208445.SAMN04489727_7191"/>
<dbReference type="PANTHER" id="PTHR33495">
    <property type="entry name" value="ANTI-SIGMA FACTOR ANTAGONIST TM_1081-RELATED-RELATED"/>
    <property type="match status" value="1"/>
</dbReference>